<sequence length="127" mass="14379">MLTVASVFVDNAQEFINRAAPSLTEQELILRFNFTVNNAISYGLTTVHNFLRENEKEALTTGYLSVDLFTRERLKEREGNPEDQEKILKTRADTDAAYPEHPSCGNSTRNSGYLSAGLFTRERRMSA</sequence>
<dbReference type="AlphaFoldDB" id="A0A4S8MT90"/>
<dbReference type="OrthoDB" id="3501663at2759"/>
<dbReference type="EMBL" id="ML179043">
    <property type="protein sequence ID" value="THV06413.1"/>
    <property type="molecule type" value="Genomic_DNA"/>
</dbReference>
<evidence type="ECO:0000313" key="2">
    <source>
        <dbReference type="EMBL" id="THV06413.1"/>
    </source>
</evidence>
<dbReference type="Proteomes" id="UP000297245">
    <property type="component" value="Unassembled WGS sequence"/>
</dbReference>
<feature type="region of interest" description="Disordered" evidence="1">
    <location>
        <begin position="76"/>
        <end position="127"/>
    </location>
</feature>
<protein>
    <submittedName>
        <fullName evidence="2">Uncharacterized protein</fullName>
    </submittedName>
</protein>
<evidence type="ECO:0000313" key="3">
    <source>
        <dbReference type="Proteomes" id="UP000297245"/>
    </source>
</evidence>
<name>A0A4S8MT90_DENBC</name>
<feature type="compositionally biased region" description="Polar residues" evidence="1">
    <location>
        <begin position="104"/>
        <end position="113"/>
    </location>
</feature>
<evidence type="ECO:0000256" key="1">
    <source>
        <dbReference type="SAM" id="MobiDB-lite"/>
    </source>
</evidence>
<reference evidence="2 3" key="1">
    <citation type="journal article" date="2019" name="Nat. Ecol. Evol.">
        <title>Megaphylogeny resolves global patterns of mushroom evolution.</title>
        <authorList>
            <person name="Varga T."/>
            <person name="Krizsan K."/>
            <person name="Foldi C."/>
            <person name="Dima B."/>
            <person name="Sanchez-Garcia M."/>
            <person name="Sanchez-Ramirez S."/>
            <person name="Szollosi G.J."/>
            <person name="Szarkandi J.G."/>
            <person name="Papp V."/>
            <person name="Albert L."/>
            <person name="Andreopoulos W."/>
            <person name="Angelini C."/>
            <person name="Antonin V."/>
            <person name="Barry K.W."/>
            <person name="Bougher N.L."/>
            <person name="Buchanan P."/>
            <person name="Buyck B."/>
            <person name="Bense V."/>
            <person name="Catcheside P."/>
            <person name="Chovatia M."/>
            <person name="Cooper J."/>
            <person name="Damon W."/>
            <person name="Desjardin D."/>
            <person name="Finy P."/>
            <person name="Geml J."/>
            <person name="Haridas S."/>
            <person name="Hughes K."/>
            <person name="Justo A."/>
            <person name="Karasinski D."/>
            <person name="Kautmanova I."/>
            <person name="Kiss B."/>
            <person name="Kocsube S."/>
            <person name="Kotiranta H."/>
            <person name="LaButti K.M."/>
            <person name="Lechner B.E."/>
            <person name="Liimatainen K."/>
            <person name="Lipzen A."/>
            <person name="Lukacs Z."/>
            <person name="Mihaltcheva S."/>
            <person name="Morgado L.N."/>
            <person name="Niskanen T."/>
            <person name="Noordeloos M.E."/>
            <person name="Ohm R.A."/>
            <person name="Ortiz-Santana B."/>
            <person name="Ovrebo C."/>
            <person name="Racz N."/>
            <person name="Riley R."/>
            <person name="Savchenko A."/>
            <person name="Shiryaev A."/>
            <person name="Soop K."/>
            <person name="Spirin V."/>
            <person name="Szebenyi C."/>
            <person name="Tomsovsky M."/>
            <person name="Tulloss R.E."/>
            <person name="Uehling J."/>
            <person name="Grigoriev I.V."/>
            <person name="Vagvolgyi C."/>
            <person name="Papp T."/>
            <person name="Martin F.M."/>
            <person name="Miettinen O."/>
            <person name="Hibbett D.S."/>
            <person name="Nagy L.G."/>
        </authorList>
    </citation>
    <scope>NUCLEOTIDE SEQUENCE [LARGE SCALE GENOMIC DNA]</scope>
    <source>
        <strain evidence="2 3">CBS 962.96</strain>
    </source>
</reference>
<proteinExistence type="predicted"/>
<organism evidence="2 3">
    <name type="scientific">Dendrothele bispora (strain CBS 962.96)</name>
    <dbReference type="NCBI Taxonomy" id="1314807"/>
    <lineage>
        <taxon>Eukaryota</taxon>
        <taxon>Fungi</taxon>
        <taxon>Dikarya</taxon>
        <taxon>Basidiomycota</taxon>
        <taxon>Agaricomycotina</taxon>
        <taxon>Agaricomycetes</taxon>
        <taxon>Agaricomycetidae</taxon>
        <taxon>Agaricales</taxon>
        <taxon>Agaricales incertae sedis</taxon>
        <taxon>Dendrothele</taxon>
    </lineage>
</organism>
<accession>A0A4S8MT90</accession>
<feature type="compositionally biased region" description="Basic and acidic residues" evidence="1">
    <location>
        <begin position="76"/>
        <end position="94"/>
    </location>
</feature>
<keyword evidence="3" id="KW-1185">Reference proteome</keyword>
<gene>
    <name evidence="2" type="ORF">K435DRAFT_789548</name>
</gene>